<dbReference type="Pfam" id="PF22879">
    <property type="entry name" value="AIPR_N"/>
    <property type="match status" value="1"/>
</dbReference>
<evidence type="ECO:0000313" key="4">
    <source>
        <dbReference type="Proteomes" id="UP000476696"/>
    </source>
</evidence>
<accession>A0A6M2B3V3</accession>
<sequence length="684" mass="78258">MNQTTEEFFHDFRQDLLASSISGDNFQLYNFMENISKNLIDCGVIEGFELCHYRGKAGKLALRVDGFGFTDDGVLNLFIADFDSRSELASLTKTDIDSIFKKITQFASVNIQDTFYDGLDETSPEYGLSRQLYDRKENIRKINFYIFSERTLSSQVKNIEDIFQDNIISSFHIWDMSRLHRQASSQGQKESIEIDLIDLFGTGLPCLPAHMGGDALESYLVVIPGNILSSIYEKYDASLLEQNVRCFLQAKGSVNKGIKSTILNEPDMFFAYNNGITATAKKIITRGTDKGLLITAISDLQIVNGGQTTASLFHTQRKEKVSLDKVFVQMKLSIVDQSKSEEFVPKISEYANTQNRVNAADFFSNHPFHIKIQEFSRKIWAPAKQGELRETKWFYERARGQYANELTNMNQKEQGEFKSQNPKNQMFTKTDLAKFENVWDEHPKWVNLGAQKNFTQYASRIAQEWKSKSEHFNEYYFKRAISRGIIFQCTEKLVSSQDWYNGGYRANIVAYTLAFLSECCKKIEMDINYDKVWKEQSISNGMINTLKLLSSHVNKILLSPSQGISNISEWAKKEACWEEIKRTVGVIVPQISKEFKNELILLSVSESEAKDAKKRQKIDAGIHAQKEVIKITNQEWKDIAQKGLAEKSLTEKEIVLLQLALSIPQKIPNETQSKLLLDIIKKVK</sequence>
<dbReference type="EMBL" id="JAADJS010000002">
    <property type="protein sequence ID" value="NGX87413.1"/>
    <property type="molecule type" value="Genomic_DNA"/>
</dbReference>
<keyword evidence="4" id="KW-1185">Reference proteome</keyword>
<feature type="domain" description="Abortive infection phage resistance protein N-terminal" evidence="2">
    <location>
        <begin position="31"/>
        <end position="181"/>
    </location>
</feature>
<evidence type="ECO:0000259" key="2">
    <source>
        <dbReference type="Pfam" id="PF22879"/>
    </source>
</evidence>
<protein>
    <submittedName>
        <fullName evidence="3">AIPR family protein</fullName>
    </submittedName>
</protein>
<reference evidence="3 4" key="1">
    <citation type="submission" date="2020-01" db="EMBL/GenBank/DDBJ databases">
        <authorList>
            <person name="Lee S.D."/>
        </authorList>
    </citation>
    <scope>NUCLEOTIDE SEQUENCE [LARGE SCALE GENOMIC DNA]</scope>
    <source>
        <strain evidence="3 4">Lac-M11</strain>
    </source>
</reference>
<evidence type="ECO:0000313" key="3">
    <source>
        <dbReference type="EMBL" id="NGX87413.1"/>
    </source>
</evidence>
<dbReference type="Pfam" id="PF10592">
    <property type="entry name" value="AIPR"/>
    <property type="match status" value="1"/>
</dbReference>
<evidence type="ECO:0000259" key="1">
    <source>
        <dbReference type="Pfam" id="PF10592"/>
    </source>
</evidence>
<name>A0A6M2B3V3_9GAMM</name>
<dbReference type="AlphaFoldDB" id="A0A6M2B3V3"/>
<dbReference type="Proteomes" id="UP000476696">
    <property type="component" value="Unassembled WGS sequence"/>
</dbReference>
<organism evidence="3 4">
    <name type="scientific">Rahnella contaminans</name>
    <dbReference type="NCBI Taxonomy" id="2703882"/>
    <lineage>
        <taxon>Bacteria</taxon>
        <taxon>Pseudomonadati</taxon>
        <taxon>Pseudomonadota</taxon>
        <taxon>Gammaproteobacteria</taxon>
        <taxon>Enterobacterales</taxon>
        <taxon>Yersiniaceae</taxon>
        <taxon>Rahnella</taxon>
    </lineage>
</organism>
<dbReference type="InterPro" id="IPR018891">
    <property type="entry name" value="AIPR_C"/>
</dbReference>
<comment type="caution">
    <text evidence="3">The sequence shown here is derived from an EMBL/GenBank/DDBJ whole genome shotgun (WGS) entry which is preliminary data.</text>
</comment>
<gene>
    <name evidence="3" type="ORF">GW579_09995</name>
</gene>
<proteinExistence type="predicted"/>
<reference evidence="3 4" key="2">
    <citation type="submission" date="2020-03" db="EMBL/GenBank/DDBJ databases">
        <title>Rahnella aceri sp. nov., isoated from traditional Jeju Makgeolli.</title>
        <authorList>
            <person name="Kim I.S."/>
            <person name="Jeon D."/>
        </authorList>
    </citation>
    <scope>NUCLEOTIDE SEQUENCE [LARGE SCALE GENOMIC DNA]</scope>
    <source>
        <strain evidence="3 4">Lac-M11</strain>
    </source>
</reference>
<feature type="domain" description="Abortive phage infection protein C-terminal" evidence="1">
    <location>
        <begin position="240"/>
        <end position="560"/>
    </location>
</feature>
<dbReference type="InterPro" id="IPR055101">
    <property type="entry name" value="AIPR_N"/>
</dbReference>